<comment type="function">
    <text evidence="1">Involved in the TonB-dependent energy-dependent transport of various receptor-bound substrates.</text>
</comment>
<evidence type="ECO:0000313" key="22">
    <source>
        <dbReference type="EMBL" id="XDJ75711.1"/>
    </source>
</evidence>
<evidence type="ECO:0000313" key="18">
    <source>
        <dbReference type="EMBL" id="XDJ60846.1"/>
    </source>
</evidence>
<dbReference type="PANTHER" id="PTHR30558:SF12">
    <property type="entry name" value="BIOPOLYMER TRANSPORT PROTEIN EXBD"/>
    <property type="match status" value="1"/>
</dbReference>
<dbReference type="EMBL" id="CP158263">
    <property type="protein sequence ID" value="XDJ70934.1"/>
    <property type="molecule type" value="Genomic_DNA"/>
</dbReference>
<evidence type="ECO:0000313" key="14">
    <source>
        <dbReference type="EMBL" id="XDJ45097.1"/>
    </source>
</evidence>
<proteinExistence type="inferred from homology"/>
<dbReference type="KEGG" id="cgin:ABRZ00_00355"/>
<evidence type="ECO:0000313" key="17">
    <source>
        <dbReference type="EMBL" id="XDJ58420.1"/>
    </source>
</evidence>
<dbReference type="EMBL" id="CP158271">
    <property type="protein sequence ID" value="XDJ93714.1"/>
    <property type="molecule type" value="Genomic_DNA"/>
</dbReference>
<evidence type="ECO:0000256" key="10">
    <source>
        <dbReference type="ARBA" id="ARBA00022989"/>
    </source>
</evidence>
<evidence type="ECO:0000313" key="30">
    <source>
        <dbReference type="EMBL" id="XDK00208.1"/>
    </source>
</evidence>
<evidence type="ECO:0000256" key="8">
    <source>
        <dbReference type="ARBA" id="ARBA00022692"/>
    </source>
</evidence>
<keyword evidence="7" id="KW-0997">Cell inner membrane</keyword>
<evidence type="ECO:0000256" key="6">
    <source>
        <dbReference type="ARBA" id="ARBA00022475"/>
    </source>
</evidence>
<protein>
    <submittedName>
        <fullName evidence="14">Biopolymer transporter ExbD</fullName>
    </submittedName>
</protein>
<dbReference type="EMBL" id="CP158269">
    <property type="protein sequence ID" value="XDJ89107.1"/>
    <property type="molecule type" value="Genomic_DNA"/>
</dbReference>
<feature type="transmembrane region" description="Helical" evidence="13">
    <location>
        <begin position="20"/>
        <end position="41"/>
    </location>
</feature>
<evidence type="ECO:0000256" key="13">
    <source>
        <dbReference type="SAM" id="Phobius"/>
    </source>
</evidence>
<dbReference type="GO" id="GO:0015031">
    <property type="term" value="P:protein transport"/>
    <property type="evidence" value="ECO:0007669"/>
    <property type="project" value="UniProtKB-KW"/>
</dbReference>
<evidence type="ECO:0000313" key="20">
    <source>
        <dbReference type="EMBL" id="XDJ67661.1"/>
    </source>
</evidence>
<dbReference type="AlphaFoldDB" id="A0AB39CSV4"/>
<keyword evidence="11 13" id="KW-0472">Membrane</keyword>
<organism evidence="14">
    <name type="scientific">Castellaniella ginsengisoli</name>
    <dbReference type="NCBI Taxonomy" id="546114"/>
    <lineage>
        <taxon>Bacteria</taxon>
        <taxon>Pseudomonadati</taxon>
        <taxon>Pseudomonadota</taxon>
        <taxon>Betaproteobacteria</taxon>
        <taxon>Burkholderiales</taxon>
        <taxon>Alcaligenaceae</taxon>
        <taxon>Castellaniella</taxon>
    </lineage>
</organism>
<dbReference type="Gene3D" id="3.30.420.270">
    <property type="match status" value="1"/>
</dbReference>
<evidence type="ECO:0000256" key="2">
    <source>
        <dbReference type="ARBA" id="ARBA00004249"/>
    </source>
</evidence>
<comment type="subunit">
    <text evidence="4">The accessory proteins ExbB and ExbD seem to form a complex with TonB.</text>
</comment>
<evidence type="ECO:0000256" key="9">
    <source>
        <dbReference type="ARBA" id="ARBA00022927"/>
    </source>
</evidence>
<dbReference type="EMBL" id="CP158272">
    <property type="protein sequence ID" value="XDK00208.1"/>
    <property type="molecule type" value="Genomic_DNA"/>
</dbReference>
<dbReference type="EMBL" id="CP158258">
    <property type="protein sequence ID" value="XDJ58420.1"/>
    <property type="molecule type" value="Genomic_DNA"/>
</dbReference>
<dbReference type="PANTHER" id="PTHR30558">
    <property type="entry name" value="EXBD MEMBRANE COMPONENT OF PMF-DRIVEN MACROMOLECULE IMPORT SYSTEM"/>
    <property type="match status" value="1"/>
</dbReference>
<evidence type="ECO:0000313" key="27">
    <source>
        <dbReference type="EMBL" id="XDJ90482.1"/>
    </source>
</evidence>
<dbReference type="EMBL" id="CP158270">
    <property type="protein sequence ID" value="XDJ90482.1"/>
    <property type="molecule type" value="Genomic_DNA"/>
</dbReference>
<dbReference type="EMBL" id="CP158264">
    <property type="protein sequence ID" value="XDJ75711.1"/>
    <property type="molecule type" value="Genomic_DNA"/>
</dbReference>
<name>A0AB39CSV4_9BURK</name>
<dbReference type="RefSeq" id="WP_368641494.1">
    <property type="nucleotide sequence ID" value="NZ_CP158253.1"/>
</dbReference>
<dbReference type="EMBL" id="CP158253">
    <property type="protein sequence ID" value="XDJ45097.1"/>
    <property type="molecule type" value="Genomic_DNA"/>
</dbReference>
<comment type="subcellular location">
    <subcellularLocation>
        <location evidence="2">Cell inner membrane</location>
        <topology evidence="2">Single-pass type II membrane protein</topology>
    </subcellularLocation>
    <subcellularLocation>
        <location evidence="12">Cell membrane</location>
        <topology evidence="12">Single-pass type II membrane protein</topology>
    </subcellularLocation>
</comment>
<dbReference type="EMBL" id="CP158265">
    <property type="protein sequence ID" value="XDJ76238.1"/>
    <property type="molecule type" value="Genomic_DNA"/>
</dbReference>
<evidence type="ECO:0000256" key="12">
    <source>
        <dbReference type="RuleBase" id="RU003879"/>
    </source>
</evidence>
<gene>
    <name evidence="17" type="ORF">ABRY90_00355</name>
    <name evidence="20" type="ORF">ABRY91_06510</name>
    <name evidence="18" type="ORF">ABRY92_12860</name>
    <name evidence="28" type="ORF">ABRY95_01415</name>
    <name evidence="24" type="ORF">ABRY96_04790</name>
    <name evidence="22" type="ORF">ABRY97_06105</name>
    <name evidence="26" type="ORF">ABRY98_05995</name>
    <name evidence="16" type="ORF">ABRZ00_00355</name>
    <name evidence="15" type="ORF">ABRZ01_00630</name>
    <name evidence="14" type="ORF">ABRZ02_02035</name>
    <name evidence="19" type="ORF">ABRZ03_04140</name>
    <name evidence="29" type="ORF">ABRZ05_06885</name>
    <name evidence="21" type="ORF">ABRZ06_08220</name>
    <name evidence="25" type="ORF">ABRZ08_11385</name>
    <name evidence="23" type="ORF">ABRZ10_08585</name>
    <name evidence="30" type="ORF">ABRZ11_06540</name>
    <name evidence="27" type="ORF">ABRZ12_12635</name>
</gene>
<keyword evidence="6" id="KW-1003">Cell membrane</keyword>
<reference evidence="14" key="1">
    <citation type="submission" date="2024-05" db="EMBL/GenBank/DDBJ databases">
        <authorList>
            <person name="Luo Y.-C."/>
            <person name="Nicholds J."/>
            <person name="Mortimer T."/>
            <person name="Maboni G."/>
        </authorList>
    </citation>
    <scope>NUCLEOTIDE SEQUENCE</scope>
    <source>
        <strain evidence="29">124370</strain>
        <strain evidence="30">124566</strain>
        <strain evidence="28">124953</strain>
        <strain evidence="27">130308</strain>
        <strain evidence="26">130416</strain>
        <strain evidence="25">140124</strain>
        <strain evidence="24">143751</strain>
        <strain evidence="23">143769</strain>
        <strain evidence="22">143811</strain>
        <strain evidence="21">143936</strain>
        <strain evidence="20">145849</strain>
        <strain evidence="19">145850</strain>
        <strain evidence="18">145852</strain>
        <strain evidence="17">148131</strain>
        <strain evidence="16">150221</strain>
        <strain evidence="15">150964</strain>
        <strain evidence="14">153271</strain>
    </source>
</reference>
<dbReference type="GeneID" id="93065939"/>
<evidence type="ECO:0000313" key="24">
    <source>
        <dbReference type="EMBL" id="XDJ83538.1"/>
    </source>
</evidence>
<evidence type="ECO:0000256" key="5">
    <source>
        <dbReference type="ARBA" id="ARBA00022448"/>
    </source>
</evidence>
<dbReference type="GO" id="GO:0005886">
    <property type="term" value="C:plasma membrane"/>
    <property type="evidence" value="ECO:0007669"/>
    <property type="project" value="UniProtKB-SubCell"/>
</dbReference>
<evidence type="ECO:0000313" key="26">
    <source>
        <dbReference type="EMBL" id="XDJ89107.1"/>
    </source>
</evidence>
<comment type="similarity">
    <text evidence="3 12">Belongs to the ExbD/TolR family.</text>
</comment>
<keyword evidence="5 12" id="KW-0813">Transport</keyword>
<dbReference type="EMBL" id="CP158268">
    <property type="protein sequence ID" value="XDJ84804.1"/>
    <property type="molecule type" value="Genomic_DNA"/>
</dbReference>
<evidence type="ECO:0000313" key="25">
    <source>
        <dbReference type="EMBL" id="XDJ84804.1"/>
    </source>
</evidence>
<keyword evidence="8 12" id="KW-0812">Transmembrane</keyword>
<evidence type="ECO:0000313" key="16">
    <source>
        <dbReference type="EMBL" id="XDJ55680.1"/>
    </source>
</evidence>
<evidence type="ECO:0000313" key="29">
    <source>
        <dbReference type="EMBL" id="XDJ97491.1"/>
    </source>
</evidence>
<dbReference type="EMBL" id="CP158273">
    <property type="protein sequence ID" value="XDJ97491.1"/>
    <property type="molecule type" value="Genomic_DNA"/>
</dbReference>
<dbReference type="GO" id="GO:0022857">
    <property type="term" value="F:transmembrane transporter activity"/>
    <property type="evidence" value="ECO:0007669"/>
    <property type="project" value="InterPro"/>
</dbReference>
<evidence type="ECO:0000256" key="3">
    <source>
        <dbReference type="ARBA" id="ARBA00005811"/>
    </source>
</evidence>
<evidence type="ECO:0000256" key="11">
    <source>
        <dbReference type="ARBA" id="ARBA00023136"/>
    </source>
</evidence>
<dbReference type="EMBL" id="CP158257">
    <property type="protein sequence ID" value="XDJ55680.1"/>
    <property type="molecule type" value="Genomic_DNA"/>
</dbReference>
<evidence type="ECO:0000256" key="4">
    <source>
        <dbReference type="ARBA" id="ARBA00011471"/>
    </source>
</evidence>
<evidence type="ECO:0000256" key="1">
    <source>
        <dbReference type="ARBA" id="ARBA00003540"/>
    </source>
</evidence>
<dbReference type="EMBL" id="CP158261">
    <property type="protein sequence ID" value="XDJ67661.1"/>
    <property type="molecule type" value="Genomic_DNA"/>
</dbReference>
<dbReference type="EMBL" id="CP158259">
    <property type="protein sequence ID" value="XDJ60846.1"/>
    <property type="molecule type" value="Genomic_DNA"/>
</dbReference>
<dbReference type="EMBL" id="CP158256">
    <property type="protein sequence ID" value="XDJ53057.1"/>
    <property type="molecule type" value="Genomic_DNA"/>
</dbReference>
<keyword evidence="10 13" id="KW-1133">Transmembrane helix</keyword>
<keyword evidence="9 12" id="KW-0653">Protein transport</keyword>
<sequence>MAFGSFDSKGPGTTMSEINMVPLIDVMLVLLVIFIITAPLLSHSIRINVPQVTAQPVEQKPVVIDLAIDPSGALFWNEQPIAAEELPARFASEAAADPQPEVRIRADVETRYGLLAEIMGAARKAGMKRLGFVTTPGQAVHDDTATDGAAPAAAANAAAGGRGAAREGAFKQSSTM</sequence>
<evidence type="ECO:0000313" key="28">
    <source>
        <dbReference type="EMBL" id="XDJ93714.1"/>
    </source>
</evidence>
<dbReference type="InterPro" id="IPR003400">
    <property type="entry name" value="ExbD"/>
</dbReference>
<accession>A0AB39CSV4</accession>
<evidence type="ECO:0000313" key="19">
    <source>
        <dbReference type="EMBL" id="XDJ64539.1"/>
    </source>
</evidence>
<evidence type="ECO:0000313" key="21">
    <source>
        <dbReference type="EMBL" id="XDJ70934.1"/>
    </source>
</evidence>
<evidence type="ECO:0000256" key="7">
    <source>
        <dbReference type="ARBA" id="ARBA00022519"/>
    </source>
</evidence>
<evidence type="ECO:0000313" key="15">
    <source>
        <dbReference type="EMBL" id="XDJ53057.1"/>
    </source>
</evidence>
<evidence type="ECO:0000313" key="23">
    <source>
        <dbReference type="EMBL" id="XDJ76238.1"/>
    </source>
</evidence>
<dbReference type="EMBL" id="CP158260">
    <property type="protein sequence ID" value="XDJ64539.1"/>
    <property type="molecule type" value="Genomic_DNA"/>
</dbReference>
<dbReference type="Pfam" id="PF02472">
    <property type="entry name" value="ExbD"/>
    <property type="match status" value="1"/>
</dbReference>
<dbReference type="EMBL" id="CP158266">
    <property type="protein sequence ID" value="XDJ83538.1"/>
    <property type="molecule type" value="Genomic_DNA"/>
</dbReference>